<accession>A0A9X0AP03</accession>
<comment type="caution">
    <text evidence="1">The sequence shown here is derived from an EMBL/GenBank/DDBJ whole genome shotgun (WGS) entry which is preliminary data.</text>
</comment>
<dbReference type="AlphaFoldDB" id="A0A9X0AP03"/>
<evidence type="ECO:0000313" key="2">
    <source>
        <dbReference type="Proteomes" id="UP001152300"/>
    </source>
</evidence>
<protein>
    <submittedName>
        <fullName evidence="1">Uncharacterized protein</fullName>
    </submittedName>
</protein>
<dbReference type="Proteomes" id="UP001152300">
    <property type="component" value="Unassembled WGS sequence"/>
</dbReference>
<sequence length="62" mass="7034">MSSFLAAPRKVRCSLEKYFKEADLRLGRDAYRIIDGNGINGQKEIKDQAYDTSNALRKAPSR</sequence>
<organism evidence="1 2">
    <name type="scientific">Sclerotinia nivalis</name>
    <dbReference type="NCBI Taxonomy" id="352851"/>
    <lineage>
        <taxon>Eukaryota</taxon>
        <taxon>Fungi</taxon>
        <taxon>Dikarya</taxon>
        <taxon>Ascomycota</taxon>
        <taxon>Pezizomycotina</taxon>
        <taxon>Leotiomycetes</taxon>
        <taxon>Helotiales</taxon>
        <taxon>Sclerotiniaceae</taxon>
        <taxon>Sclerotinia</taxon>
    </lineage>
</organism>
<keyword evidence="2" id="KW-1185">Reference proteome</keyword>
<dbReference type="EMBL" id="JAPEIS010000005">
    <property type="protein sequence ID" value="KAJ8066299.1"/>
    <property type="molecule type" value="Genomic_DNA"/>
</dbReference>
<reference evidence="1" key="1">
    <citation type="submission" date="2022-11" db="EMBL/GenBank/DDBJ databases">
        <title>Genome Resource of Sclerotinia nivalis Strain SnTB1, a Plant Pathogen Isolated from American Ginseng.</title>
        <authorList>
            <person name="Fan S."/>
        </authorList>
    </citation>
    <scope>NUCLEOTIDE SEQUENCE</scope>
    <source>
        <strain evidence="1">SnTB1</strain>
    </source>
</reference>
<proteinExistence type="predicted"/>
<evidence type="ECO:0000313" key="1">
    <source>
        <dbReference type="EMBL" id="KAJ8066299.1"/>
    </source>
</evidence>
<name>A0A9X0AP03_9HELO</name>
<gene>
    <name evidence="1" type="ORF">OCU04_005378</name>
</gene>